<feature type="domain" description="DUF4219" evidence="1">
    <location>
        <begin position="15"/>
        <end position="38"/>
    </location>
</feature>
<evidence type="ECO:0000259" key="1">
    <source>
        <dbReference type="Pfam" id="PF13961"/>
    </source>
</evidence>
<protein>
    <recommendedName>
        <fullName evidence="1">DUF4219 domain-containing protein</fullName>
    </recommendedName>
</protein>
<dbReference type="InterPro" id="IPR025314">
    <property type="entry name" value="DUF4219"/>
</dbReference>
<gene>
    <name evidence="2" type="ORF">BJ085DRAFT_32329</name>
</gene>
<dbReference type="AlphaFoldDB" id="A0A4P9ZLX1"/>
<dbReference type="EMBL" id="ML004181">
    <property type="protein sequence ID" value="RKP33220.1"/>
    <property type="molecule type" value="Genomic_DNA"/>
</dbReference>
<proteinExistence type="predicted"/>
<dbReference type="Pfam" id="PF13961">
    <property type="entry name" value="DUF4219"/>
    <property type="match status" value="1"/>
</dbReference>
<evidence type="ECO:0000313" key="3">
    <source>
        <dbReference type="Proteomes" id="UP000268162"/>
    </source>
</evidence>
<dbReference type="Proteomes" id="UP000268162">
    <property type="component" value="Unassembled WGS sequence"/>
</dbReference>
<sequence length="103" mass="12055">MRNTQYDCTIPVFEETNYKSWASYMEIFLEMEDLWEVTTESLPSRKKKGDDPMVDEKYHKDREATFVICTSLPKVQTFIQAEDHLNHNESTPVALESAMKVTD</sequence>
<accession>A0A4P9ZLX1</accession>
<evidence type="ECO:0000313" key="2">
    <source>
        <dbReference type="EMBL" id="RKP33220.1"/>
    </source>
</evidence>
<keyword evidence="3" id="KW-1185">Reference proteome</keyword>
<name>A0A4P9ZLX1_9FUNG</name>
<reference evidence="3" key="1">
    <citation type="journal article" date="2018" name="Nat. Microbiol.">
        <title>Leveraging single-cell genomics to expand the fungal tree of life.</title>
        <authorList>
            <person name="Ahrendt S.R."/>
            <person name="Quandt C.A."/>
            <person name="Ciobanu D."/>
            <person name="Clum A."/>
            <person name="Salamov A."/>
            <person name="Andreopoulos B."/>
            <person name="Cheng J.F."/>
            <person name="Woyke T."/>
            <person name="Pelin A."/>
            <person name="Henrissat B."/>
            <person name="Reynolds N.K."/>
            <person name="Benny G.L."/>
            <person name="Smith M.E."/>
            <person name="James T.Y."/>
            <person name="Grigoriev I.V."/>
        </authorList>
    </citation>
    <scope>NUCLEOTIDE SEQUENCE [LARGE SCALE GENOMIC DNA]</scope>
    <source>
        <strain evidence="3">RSA 468</strain>
    </source>
</reference>
<organism evidence="2 3">
    <name type="scientific">Dimargaris cristalligena</name>
    <dbReference type="NCBI Taxonomy" id="215637"/>
    <lineage>
        <taxon>Eukaryota</taxon>
        <taxon>Fungi</taxon>
        <taxon>Fungi incertae sedis</taxon>
        <taxon>Zoopagomycota</taxon>
        <taxon>Kickxellomycotina</taxon>
        <taxon>Dimargaritomycetes</taxon>
        <taxon>Dimargaritales</taxon>
        <taxon>Dimargaritaceae</taxon>
        <taxon>Dimargaris</taxon>
    </lineage>
</organism>